<dbReference type="RefSeq" id="WP_047820491.1">
    <property type="nucleotide sequence ID" value="NZ_CP011770.1"/>
</dbReference>
<dbReference type="EMBL" id="CP011770">
    <property type="protein sequence ID" value="AKM09806.1"/>
    <property type="molecule type" value="Genomic_DNA"/>
</dbReference>
<dbReference type="OrthoDB" id="7433510at2"/>
<evidence type="ECO:0000313" key="2">
    <source>
        <dbReference type="Proteomes" id="UP000035287"/>
    </source>
</evidence>
<name>A0A0G3XGP0_9SPHN</name>
<protein>
    <submittedName>
        <fullName evidence="1">Uncharacterized protein</fullName>
    </submittedName>
</protein>
<sequence>MIVRPACGFSAIALLTACATTDPGWTGSGAEPFDQALADCHTQVDVIPEQVGREAALDRCMAAKGWTRG</sequence>
<dbReference type="STRING" id="1348774.AB433_07135"/>
<proteinExistence type="predicted"/>
<dbReference type="Proteomes" id="UP000035287">
    <property type="component" value="Chromosome"/>
</dbReference>
<dbReference type="PROSITE" id="PS51257">
    <property type="entry name" value="PROKAR_LIPOPROTEIN"/>
    <property type="match status" value="1"/>
</dbReference>
<dbReference type="AlphaFoldDB" id="A0A0G3XGP0"/>
<reference evidence="1 2" key="1">
    <citation type="submission" date="2015-06" db="EMBL/GenBank/DDBJ databases">
        <authorList>
            <person name="Zeng Y."/>
            <person name="Huang Y."/>
        </authorList>
    </citation>
    <scope>NUCLEOTIDE SEQUENCE [LARGE SCALE GENOMIC DNA]</scope>
    <source>
        <strain evidence="1 2">PQ-2</strain>
    </source>
</reference>
<dbReference type="KEGG" id="cna:AB433_07135"/>
<accession>A0A0G3XGP0</accession>
<keyword evidence="2" id="KW-1185">Reference proteome</keyword>
<organism evidence="1 2">
    <name type="scientific">Croceicoccus naphthovorans</name>
    <dbReference type="NCBI Taxonomy" id="1348774"/>
    <lineage>
        <taxon>Bacteria</taxon>
        <taxon>Pseudomonadati</taxon>
        <taxon>Pseudomonadota</taxon>
        <taxon>Alphaproteobacteria</taxon>
        <taxon>Sphingomonadales</taxon>
        <taxon>Erythrobacteraceae</taxon>
        <taxon>Croceicoccus</taxon>
    </lineage>
</organism>
<dbReference type="PATRIC" id="fig|1348774.3.peg.1491"/>
<gene>
    <name evidence="1" type="ORF">AB433_07135</name>
</gene>
<evidence type="ECO:0000313" key="1">
    <source>
        <dbReference type="EMBL" id="AKM09806.1"/>
    </source>
</evidence>